<dbReference type="EMBL" id="BARU01007578">
    <property type="protein sequence ID" value="GAH46309.1"/>
    <property type="molecule type" value="Genomic_DNA"/>
</dbReference>
<evidence type="ECO:0000313" key="1">
    <source>
        <dbReference type="EMBL" id="GAH46309.1"/>
    </source>
</evidence>
<gene>
    <name evidence="1" type="ORF">S03H2_14927</name>
</gene>
<comment type="caution">
    <text evidence="1">The sequence shown here is derived from an EMBL/GenBank/DDBJ whole genome shotgun (WGS) entry which is preliminary data.</text>
</comment>
<organism evidence="1">
    <name type="scientific">marine sediment metagenome</name>
    <dbReference type="NCBI Taxonomy" id="412755"/>
    <lineage>
        <taxon>unclassified sequences</taxon>
        <taxon>metagenomes</taxon>
        <taxon>ecological metagenomes</taxon>
    </lineage>
</organism>
<sequence>MNLPKIFHPQKKDMPQPQSAIPFLDLLYCPQDDLNHIHVLAKSRKTAICSGCGEIISRAKEINFRKKLAKTKKINRYKAFIERKI</sequence>
<protein>
    <submittedName>
        <fullName evidence="1">Uncharacterized protein</fullName>
    </submittedName>
</protein>
<proteinExistence type="predicted"/>
<dbReference type="AlphaFoldDB" id="X1GXF0"/>
<accession>X1GXF0</accession>
<name>X1GXF0_9ZZZZ</name>
<reference evidence="1" key="1">
    <citation type="journal article" date="2014" name="Front. Microbiol.">
        <title>High frequency of phylogenetically diverse reductive dehalogenase-homologous genes in deep subseafloor sedimentary metagenomes.</title>
        <authorList>
            <person name="Kawai M."/>
            <person name="Futagami T."/>
            <person name="Toyoda A."/>
            <person name="Takaki Y."/>
            <person name="Nishi S."/>
            <person name="Hori S."/>
            <person name="Arai W."/>
            <person name="Tsubouchi T."/>
            <person name="Morono Y."/>
            <person name="Uchiyama I."/>
            <person name="Ito T."/>
            <person name="Fujiyama A."/>
            <person name="Inagaki F."/>
            <person name="Takami H."/>
        </authorList>
    </citation>
    <scope>NUCLEOTIDE SEQUENCE</scope>
    <source>
        <strain evidence="1">Expedition CK06-06</strain>
    </source>
</reference>